<comment type="subcellular location">
    <subcellularLocation>
        <location evidence="7">Cell membrane</location>
        <topology evidence="7">Multi-pass membrane protein</topology>
    </subcellularLocation>
</comment>
<keyword evidence="4 7" id="KW-0812">Transmembrane</keyword>
<evidence type="ECO:0000256" key="4">
    <source>
        <dbReference type="ARBA" id="ARBA00022692"/>
    </source>
</evidence>
<feature type="transmembrane region" description="Helical" evidence="7">
    <location>
        <begin position="43"/>
        <end position="65"/>
    </location>
</feature>
<evidence type="ECO:0000256" key="2">
    <source>
        <dbReference type="ARBA" id="ARBA00022475"/>
    </source>
</evidence>
<comment type="function">
    <text evidence="7">Catalyzes the transfer of the diacylglyceryl group from phosphatidylglycerol to the sulfhydryl group of the N-terminal cysteine of a prolipoprotein, the first step in the formation of mature lipoproteins.</text>
</comment>
<evidence type="ECO:0000256" key="3">
    <source>
        <dbReference type="ARBA" id="ARBA00022679"/>
    </source>
</evidence>
<organism evidence="8 9">
    <name type="scientific">Tissierella creatinophila DSM 6911</name>
    <dbReference type="NCBI Taxonomy" id="1123403"/>
    <lineage>
        <taxon>Bacteria</taxon>
        <taxon>Bacillati</taxon>
        <taxon>Bacillota</taxon>
        <taxon>Tissierellia</taxon>
        <taxon>Tissierellales</taxon>
        <taxon>Tissierellaceae</taxon>
        <taxon>Tissierella</taxon>
    </lineage>
</organism>
<dbReference type="OrthoDB" id="871140at2"/>
<dbReference type="GO" id="GO:0005886">
    <property type="term" value="C:plasma membrane"/>
    <property type="evidence" value="ECO:0007669"/>
    <property type="project" value="UniProtKB-SubCell"/>
</dbReference>
<dbReference type="EMBL" id="LTDM01000053">
    <property type="protein sequence ID" value="OLS01970.1"/>
    <property type="molecule type" value="Genomic_DNA"/>
</dbReference>
<keyword evidence="6 7" id="KW-0472">Membrane</keyword>
<dbReference type="Proteomes" id="UP000186112">
    <property type="component" value="Unassembled WGS sequence"/>
</dbReference>
<comment type="catalytic activity">
    <reaction evidence="7">
        <text>L-cysteinyl-[prolipoprotein] + a 1,2-diacyl-sn-glycero-3-phospho-(1'-sn-glycerol) = an S-1,2-diacyl-sn-glyceryl-L-cysteinyl-[prolipoprotein] + sn-glycerol 1-phosphate + H(+)</text>
        <dbReference type="Rhea" id="RHEA:56712"/>
        <dbReference type="Rhea" id="RHEA-COMP:14679"/>
        <dbReference type="Rhea" id="RHEA-COMP:14680"/>
        <dbReference type="ChEBI" id="CHEBI:15378"/>
        <dbReference type="ChEBI" id="CHEBI:29950"/>
        <dbReference type="ChEBI" id="CHEBI:57685"/>
        <dbReference type="ChEBI" id="CHEBI:64716"/>
        <dbReference type="ChEBI" id="CHEBI:140658"/>
        <dbReference type="EC" id="2.5.1.145"/>
    </reaction>
</comment>
<comment type="similarity">
    <text evidence="1 7">Belongs to the Lgt family.</text>
</comment>
<feature type="transmembrane region" description="Helical" evidence="7">
    <location>
        <begin position="216"/>
        <end position="235"/>
    </location>
</feature>
<feature type="transmembrane region" description="Helical" evidence="7">
    <location>
        <begin position="187"/>
        <end position="204"/>
    </location>
</feature>
<dbReference type="GO" id="GO:0008961">
    <property type="term" value="F:phosphatidylglycerol-prolipoprotein diacylglyceryl transferase activity"/>
    <property type="evidence" value="ECO:0007669"/>
    <property type="project" value="UniProtKB-UniRule"/>
</dbReference>
<protein>
    <recommendedName>
        <fullName evidence="7">Phosphatidylglycerol--prolipoprotein diacylglyceryl transferase</fullName>
        <ecNumber evidence="7">2.5.1.145</ecNumber>
    </recommendedName>
</protein>
<evidence type="ECO:0000313" key="9">
    <source>
        <dbReference type="Proteomes" id="UP000186112"/>
    </source>
</evidence>
<evidence type="ECO:0000256" key="5">
    <source>
        <dbReference type="ARBA" id="ARBA00022989"/>
    </source>
</evidence>
<reference evidence="8 9" key="1">
    <citation type="submission" date="2016-02" db="EMBL/GenBank/DDBJ databases">
        <title>Genome sequence of Tissierella creatinophila DSM 6911.</title>
        <authorList>
            <person name="Poehlein A."/>
            <person name="Daniel R."/>
        </authorList>
    </citation>
    <scope>NUCLEOTIDE SEQUENCE [LARGE SCALE GENOMIC DNA]</scope>
    <source>
        <strain evidence="8 9">DSM 6911</strain>
    </source>
</reference>
<feature type="transmembrane region" description="Helical" evidence="7">
    <location>
        <begin position="12"/>
        <end position="31"/>
    </location>
</feature>
<dbReference type="EC" id="2.5.1.145" evidence="7"/>
<dbReference type="RefSeq" id="WP_075727821.1">
    <property type="nucleotide sequence ID" value="NZ_LTDM01000053.1"/>
</dbReference>
<evidence type="ECO:0000256" key="1">
    <source>
        <dbReference type="ARBA" id="ARBA00007150"/>
    </source>
</evidence>
<sequence>MKTIFSIGHYSINVFGLFIAIGILVGYLITLKETKRKEFSTDTITDLILYVIVFGIIGARLYYVLVFNLDYYLDNLGKIVAVWDGGLSIQGALIGGGIATLIYSKIKKINLWKAADIMAPGIILGQAIGRVGCDVFGVVMKNKYFWGVLMDGRLLHPAQIYESILNYILFGILWARRKSVKYDGQLFFTYLIGFSINRFIVEFFRANPMFIDPFTVAHATSAALIVISIIGLIILKKGNKTKNKIKGKMFSITTGEIVLILSMIIVSLLLYYFWVWR</sequence>
<dbReference type="GO" id="GO:0042158">
    <property type="term" value="P:lipoprotein biosynthetic process"/>
    <property type="evidence" value="ECO:0007669"/>
    <property type="project" value="UniProtKB-UniRule"/>
</dbReference>
<dbReference type="NCBIfam" id="TIGR00544">
    <property type="entry name" value="lgt"/>
    <property type="match status" value="1"/>
</dbReference>
<feature type="transmembrane region" description="Helical" evidence="7">
    <location>
        <begin position="85"/>
        <end position="103"/>
    </location>
</feature>
<evidence type="ECO:0000256" key="6">
    <source>
        <dbReference type="ARBA" id="ARBA00023136"/>
    </source>
</evidence>
<dbReference type="Pfam" id="PF01790">
    <property type="entry name" value="LGT"/>
    <property type="match status" value="1"/>
</dbReference>
<gene>
    <name evidence="8" type="primary">lgt_2</name>
    <name evidence="7" type="synonym">lgt</name>
    <name evidence="8" type="ORF">TICRE_21120</name>
</gene>
<feature type="transmembrane region" description="Helical" evidence="7">
    <location>
        <begin position="256"/>
        <end position="274"/>
    </location>
</feature>
<evidence type="ECO:0000313" key="8">
    <source>
        <dbReference type="EMBL" id="OLS01970.1"/>
    </source>
</evidence>
<comment type="pathway">
    <text evidence="7">Protein modification; lipoprotein biosynthesis (diacylglyceryl transfer).</text>
</comment>
<name>A0A1U7M3Z7_TISCR</name>
<feature type="transmembrane region" description="Helical" evidence="7">
    <location>
        <begin position="158"/>
        <end position="175"/>
    </location>
</feature>
<dbReference type="PANTHER" id="PTHR30589:SF0">
    <property type="entry name" value="PHOSPHATIDYLGLYCEROL--PROLIPOPROTEIN DIACYLGLYCERYL TRANSFERASE"/>
    <property type="match status" value="1"/>
</dbReference>
<keyword evidence="9" id="KW-1185">Reference proteome</keyword>
<proteinExistence type="inferred from homology"/>
<keyword evidence="2 7" id="KW-1003">Cell membrane</keyword>
<keyword evidence="3 7" id="KW-0808">Transferase</keyword>
<keyword evidence="8" id="KW-0449">Lipoprotein</keyword>
<dbReference type="UniPathway" id="UPA00664"/>
<accession>A0A1U7M3Z7</accession>
<keyword evidence="8" id="KW-0328">Glycosyltransferase</keyword>
<feature type="transmembrane region" description="Helical" evidence="7">
    <location>
        <begin position="115"/>
        <end position="138"/>
    </location>
</feature>
<dbReference type="AlphaFoldDB" id="A0A1U7M3Z7"/>
<evidence type="ECO:0000256" key="7">
    <source>
        <dbReference type="HAMAP-Rule" id="MF_01147"/>
    </source>
</evidence>
<dbReference type="PANTHER" id="PTHR30589">
    <property type="entry name" value="PROLIPOPROTEIN DIACYLGLYCERYL TRANSFERASE"/>
    <property type="match status" value="1"/>
</dbReference>
<keyword evidence="5 7" id="KW-1133">Transmembrane helix</keyword>
<dbReference type="HAMAP" id="MF_01147">
    <property type="entry name" value="Lgt"/>
    <property type="match status" value="1"/>
</dbReference>
<dbReference type="InterPro" id="IPR001640">
    <property type="entry name" value="Lgt"/>
</dbReference>
<comment type="caution">
    <text evidence="8">The sequence shown here is derived from an EMBL/GenBank/DDBJ whole genome shotgun (WGS) entry which is preliminary data.</text>
</comment>
<feature type="binding site" evidence="7">
    <location>
        <position position="130"/>
    </location>
    <ligand>
        <name>a 1,2-diacyl-sn-glycero-3-phospho-(1'-sn-glycerol)</name>
        <dbReference type="ChEBI" id="CHEBI:64716"/>
    </ligand>
</feature>